<organism evidence="2 3">
    <name type="scientific">Argiope bruennichi</name>
    <name type="common">Wasp spider</name>
    <name type="synonym">Aranea bruennichi</name>
    <dbReference type="NCBI Taxonomy" id="94029"/>
    <lineage>
        <taxon>Eukaryota</taxon>
        <taxon>Metazoa</taxon>
        <taxon>Ecdysozoa</taxon>
        <taxon>Arthropoda</taxon>
        <taxon>Chelicerata</taxon>
        <taxon>Arachnida</taxon>
        <taxon>Araneae</taxon>
        <taxon>Araneomorphae</taxon>
        <taxon>Entelegynae</taxon>
        <taxon>Araneoidea</taxon>
        <taxon>Araneidae</taxon>
        <taxon>Argiope</taxon>
    </lineage>
</organism>
<reference evidence="2" key="1">
    <citation type="journal article" date="2020" name="bioRxiv">
        <title>Chromosome-level reference genome of the European wasp spider Argiope bruennichi: a resource for studies on range expansion and evolutionary adaptation.</title>
        <authorList>
            <person name="Sheffer M.M."/>
            <person name="Hoppe A."/>
            <person name="Krehenwinkel H."/>
            <person name="Uhl G."/>
            <person name="Kuss A.W."/>
            <person name="Jensen L."/>
            <person name="Jensen C."/>
            <person name="Gillespie R.G."/>
            <person name="Hoff K.J."/>
            <person name="Prost S."/>
        </authorList>
    </citation>
    <scope>NUCLEOTIDE SEQUENCE</scope>
</reference>
<feature type="region of interest" description="Disordered" evidence="1">
    <location>
        <begin position="21"/>
        <end position="40"/>
    </location>
</feature>
<keyword evidence="3" id="KW-1185">Reference proteome</keyword>
<dbReference type="AlphaFoldDB" id="A0A8T0G157"/>
<sequence length="136" mass="15826">MHEERTFTKYLHLINQRSESRRCQPGTGTIPTPDREPGSFGKAPKLIFPKKLPPSNPLGTPTSVREKFRWKWQRKWKVPVCWRMWEKVPTFTQRGEEILPAILTAGASLAQLIRYSLMMLLALSTSYRWEKGPLCK</sequence>
<protein>
    <submittedName>
        <fullName evidence="2">Uncharacterized protein</fullName>
    </submittedName>
</protein>
<name>A0A8T0G157_ARGBR</name>
<dbReference type="EMBL" id="JABXBU010000001">
    <property type="protein sequence ID" value="KAF8796235.1"/>
    <property type="molecule type" value="Genomic_DNA"/>
</dbReference>
<accession>A0A8T0G157</accession>
<gene>
    <name evidence="2" type="ORF">HNY73_000642</name>
</gene>
<dbReference type="Proteomes" id="UP000807504">
    <property type="component" value="Unassembled WGS sequence"/>
</dbReference>
<proteinExistence type="predicted"/>
<evidence type="ECO:0000313" key="2">
    <source>
        <dbReference type="EMBL" id="KAF8796235.1"/>
    </source>
</evidence>
<evidence type="ECO:0000256" key="1">
    <source>
        <dbReference type="SAM" id="MobiDB-lite"/>
    </source>
</evidence>
<comment type="caution">
    <text evidence="2">The sequence shown here is derived from an EMBL/GenBank/DDBJ whole genome shotgun (WGS) entry which is preliminary data.</text>
</comment>
<reference evidence="2" key="2">
    <citation type="submission" date="2020-06" db="EMBL/GenBank/DDBJ databases">
        <authorList>
            <person name="Sheffer M."/>
        </authorList>
    </citation>
    <scope>NUCLEOTIDE SEQUENCE</scope>
</reference>
<evidence type="ECO:0000313" key="3">
    <source>
        <dbReference type="Proteomes" id="UP000807504"/>
    </source>
</evidence>